<dbReference type="AlphaFoldDB" id="A0AAJ0H796"/>
<gene>
    <name evidence="2" type="ORF">B0T25DRAFT_586040</name>
</gene>
<dbReference type="InterPro" id="IPR011009">
    <property type="entry name" value="Kinase-like_dom_sf"/>
</dbReference>
<comment type="caution">
    <text evidence="2">The sequence shown here is derived from an EMBL/GenBank/DDBJ whole genome shotgun (WGS) entry which is preliminary data.</text>
</comment>
<accession>A0AAJ0H796</accession>
<dbReference type="Proteomes" id="UP001275084">
    <property type="component" value="Unassembled WGS sequence"/>
</dbReference>
<dbReference type="SUPFAM" id="SSF56112">
    <property type="entry name" value="Protein kinase-like (PK-like)"/>
    <property type="match status" value="1"/>
</dbReference>
<evidence type="ECO:0000313" key="3">
    <source>
        <dbReference type="Proteomes" id="UP001275084"/>
    </source>
</evidence>
<reference evidence="2" key="1">
    <citation type="journal article" date="2023" name="Mol. Phylogenet. Evol.">
        <title>Genome-scale phylogeny and comparative genomics of the fungal order Sordariales.</title>
        <authorList>
            <person name="Hensen N."/>
            <person name="Bonometti L."/>
            <person name="Westerberg I."/>
            <person name="Brannstrom I.O."/>
            <person name="Guillou S."/>
            <person name="Cros-Aarteil S."/>
            <person name="Calhoun S."/>
            <person name="Haridas S."/>
            <person name="Kuo A."/>
            <person name="Mondo S."/>
            <person name="Pangilinan J."/>
            <person name="Riley R."/>
            <person name="LaButti K."/>
            <person name="Andreopoulos B."/>
            <person name="Lipzen A."/>
            <person name="Chen C."/>
            <person name="Yan M."/>
            <person name="Daum C."/>
            <person name="Ng V."/>
            <person name="Clum A."/>
            <person name="Steindorff A."/>
            <person name="Ohm R.A."/>
            <person name="Martin F."/>
            <person name="Silar P."/>
            <person name="Natvig D.O."/>
            <person name="Lalanne C."/>
            <person name="Gautier V."/>
            <person name="Ament-Velasquez S.L."/>
            <person name="Kruys A."/>
            <person name="Hutchinson M.I."/>
            <person name="Powell A.J."/>
            <person name="Barry K."/>
            <person name="Miller A.N."/>
            <person name="Grigoriev I.V."/>
            <person name="Debuchy R."/>
            <person name="Gladieux P."/>
            <person name="Hiltunen Thoren M."/>
            <person name="Johannesson H."/>
        </authorList>
    </citation>
    <scope>NUCLEOTIDE SEQUENCE</scope>
    <source>
        <strain evidence="2">CBS 955.72</strain>
    </source>
</reference>
<feature type="compositionally biased region" description="Low complexity" evidence="1">
    <location>
        <begin position="324"/>
        <end position="343"/>
    </location>
</feature>
<reference evidence="2" key="2">
    <citation type="submission" date="2023-06" db="EMBL/GenBank/DDBJ databases">
        <authorList>
            <consortium name="Lawrence Berkeley National Laboratory"/>
            <person name="Haridas S."/>
            <person name="Hensen N."/>
            <person name="Bonometti L."/>
            <person name="Westerberg I."/>
            <person name="Brannstrom I.O."/>
            <person name="Guillou S."/>
            <person name="Cros-Aarteil S."/>
            <person name="Calhoun S."/>
            <person name="Kuo A."/>
            <person name="Mondo S."/>
            <person name="Pangilinan J."/>
            <person name="Riley R."/>
            <person name="Labutti K."/>
            <person name="Andreopoulos B."/>
            <person name="Lipzen A."/>
            <person name="Chen C."/>
            <person name="Yanf M."/>
            <person name="Daum C."/>
            <person name="Ng V."/>
            <person name="Clum A."/>
            <person name="Steindorff A."/>
            <person name="Ohm R."/>
            <person name="Martin F."/>
            <person name="Silar P."/>
            <person name="Natvig D."/>
            <person name="Lalanne C."/>
            <person name="Gautier V."/>
            <person name="Ament-Velasquez S.L."/>
            <person name="Kruys A."/>
            <person name="Hutchinson M.I."/>
            <person name="Powell A.J."/>
            <person name="Barry K."/>
            <person name="Miller A.N."/>
            <person name="Grigoriev I.V."/>
            <person name="Debuchy R."/>
            <person name="Gladieux P."/>
            <person name="Thoren M.H."/>
            <person name="Johannesson H."/>
        </authorList>
    </citation>
    <scope>NUCLEOTIDE SEQUENCE</scope>
    <source>
        <strain evidence="2">CBS 955.72</strain>
    </source>
</reference>
<evidence type="ECO:0000256" key="1">
    <source>
        <dbReference type="SAM" id="MobiDB-lite"/>
    </source>
</evidence>
<dbReference type="InterPro" id="IPR029058">
    <property type="entry name" value="AB_hydrolase_fold"/>
</dbReference>
<name>A0AAJ0H796_9PEZI</name>
<evidence type="ECO:0008006" key="4">
    <source>
        <dbReference type="Google" id="ProtNLM"/>
    </source>
</evidence>
<sequence length="384" mass="42307">MAQWFDKARLEDPSYRKELQIQGLEEPAREVPALLQHERDVDNIAPGNILPGRLSQGCAMSLTVLLAVRECTFERGLLSLPPIEDPEPVSWFSSRSYSPWAPVHNALAAMIDSGRAPDATDVVMTADGIIVSTSSDVSKDVTPGTYYAPPDDYQLSRSSSSSSKVATVPRDRLIELGRLAPFTNVVAPISSPSERLVFKHYEDDKVMTDVWASRAFKLKWAKQLFQALDDLNLQHGINHQDIHLRNLMVDPVTDNLMIIDLGIARRRGLIDGTLPQKKKSKLPTDRSWETESNLWNGEGIDTITAGPWTALRMPASTTRLKLTTRPLPTGSAGAAPTHATATGRQHPSAFPNTCPSPEATRSACWITSARLTPLATKNQWPKCL</sequence>
<organism evidence="2 3">
    <name type="scientific">Lasiosphaeria hispida</name>
    <dbReference type="NCBI Taxonomy" id="260671"/>
    <lineage>
        <taxon>Eukaryota</taxon>
        <taxon>Fungi</taxon>
        <taxon>Dikarya</taxon>
        <taxon>Ascomycota</taxon>
        <taxon>Pezizomycotina</taxon>
        <taxon>Sordariomycetes</taxon>
        <taxon>Sordariomycetidae</taxon>
        <taxon>Sordariales</taxon>
        <taxon>Lasiosphaeriaceae</taxon>
        <taxon>Lasiosphaeria</taxon>
    </lineage>
</organism>
<dbReference type="Gene3D" id="3.40.50.1820">
    <property type="entry name" value="alpha/beta hydrolase"/>
    <property type="match status" value="1"/>
</dbReference>
<feature type="region of interest" description="Disordered" evidence="1">
    <location>
        <begin position="324"/>
        <end position="354"/>
    </location>
</feature>
<dbReference type="EMBL" id="JAUIQD010000008">
    <property type="protein sequence ID" value="KAK3341969.1"/>
    <property type="molecule type" value="Genomic_DNA"/>
</dbReference>
<keyword evidence="3" id="KW-1185">Reference proteome</keyword>
<evidence type="ECO:0000313" key="2">
    <source>
        <dbReference type="EMBL" id="KAK3341969.1"/>
    </source>
</evidence>
<protein>
    <recommendedName>
        <fullName evidence="4">Protein kinase domain-containing protein</fullName>
    </recommendedName>
</protein>
<proteinExistence type="predicted"/>